<dbReference type="AlphaFoldDB" id="A0A1A7P893"/>
<dbReference type="Proteomes" id="UP000092643">
    <property type="component" value="Unassembled WGS sequence"/>
</dbReference>
<dbReference type="EMBL" id="JTJO01000034">
    <property type="protein sequence ID" value="OBW98263.1"/>
    <property type="molecule type" value="Genomic_DNA"/>
</dbReference>
<reference evidence="1 2" key="1">
    <citation type="submission" date="2014-11" db="EMBL/GenBank/DDBJ databases">
        <title>Pan-genome of Gallibacterium spp.</title>
        <authorList>
            <person name="Kudirkiene E."/>
            <person name="Bojesen A.M."/>
        </authorList>
    </citation>
    <scope>NUCLEOTIDE SEQUENCE [LARGE SCALE GENOMIC DNA]</scope>
    <source>
        <strain evidence="1 2">F 279</strain>
    </source>
</reference>
<organism evidence="1 2">
    <name type="scientific">Gallibacterium anatis</name>
    <dbReference type="NCBI Taxonomy" id="750"/>
    <lineage>
        <taxon>Bacteria</taxon>
        <taxon>Pseudomonadati</taxon>
        <taxon>Pseudomonadota</taxon>
        <taxon>Gammaproteobacteria</taxon>
        <taxon>Pasteurellales</taxon>
        <taxon>Pasteurellaceae</taxon>
        <taxon>Gallibacterium</taxon>
    </lineage>
</organism>
<protein>
    <submittedName>
        <fullName evidence="1">Uncharacterized protein</fullName>
    </submittedName>
</protein>
<name>A0A1A7P893_9PAST</name>
<proteinExistence type="predicted"/>
<evidence type="ECO:0000313" key="1">
    <source>
        <dbReference type="EMBL" id="OBW98263.1"/>
    </source>
</evidence>
<comment type="caution">
    <text evidence="1">The sequence shown here is derived from an EMBL/GenBank/DDBJ whole genome shotgun (WGS) entry which is preliminary data.</text>
</comment>
<accession>A0A1A7P893</accession>
<sequence>MSFFDIYRNCSPKCEEWEDILIQYKDSVEDDEIWEIARESKELPILGNIYQSLVLDRIISHFCDETDVEGDDLDIFLFINSIDTHLVINGWDICTVADYWGCIDKFKKKIEEDN</sequence>
<gene>
    <name evidence="1" type="ORF">QV03_07705</name>
</gene>
<evidence type="ECO:0000313" key="2">
    <source>
        <dbReference type="Proteomes" id="UP000092643"/>
    </source>
</evidence>
<dbReference type="RefSeq" id="WP_065232417.1">
    <property type="nucleotide sequence ID" value="NZ_JTJN01000021.1"/>
</dbReference>
<dbReference type="OrthoDB" id="5677691at2"/>